<dbReference type="AlphaFoldDB" id="A0AAP2S4Y4"/>
<dbReference type="InterPro" id="IPR005546">
    <property type="entry name" value="Autotransporte_beta"/>
</dbReference>
<dbReference type="InterPro" id="IPR004899">
    <property type="entry name" value="Pertactin_central"/>
</dbReference>
<organism evidence="3 4">
    <name type="scientific">Pseudomonas poae</name>
    <dbReference type="NCBI Taxonomy" id="200451"/>
    <lineage>
        <taxon>Bacteria</taxon>
        <taxon>Pseudomonadati</taxon>
        <taxon>Pseudomonadota</taxon>
        <taxon>Gammaproteobacteria</taxon>
        <taxon>Pseudomonadales</taxon>
        <taxon>Pseudomonadaceae</taxon>
        <taxon>Pseudomonas</taxon>
    </lineage>
</organism>
<dbReference type="InterPro" id="IPR003991">
    <property type="entry name" value="Pertactin_virulence_factor"/>
</dbReference>
<dbReference type="InterPro" id="IPR012332">
    <property type="entry name" value="Autotransporter_pectin_lyase_C"/>
</dbReference>
<dbReference type="Proteomes" id="UP000814126">
    <property type="component" value="Unassembled WGS sequence"/>
</dbReference>
<dbReference type="PANTHER" id="PTHR35037:SF7">
    <property type="entry name" value="AUTOTRANSPORTER"/>
    <property type="match status" value="1"/>
</dbReference>
<feature type="non-terminal residue" evidence="3">
    <location>
        <position position="511"/>
    </location>
</feature>
<feature type="domain" description="Autotransporter" evidence="2">
    <location>
        <begin position="317"/>
        <end position="511"/>
    </location>
</feature>
<dbReference type="PANTHER" id="PTHR35037">
    <property type="entry name" value="C-TERMINAL REGION OF AIDA-LIKE PROTEIN"/>
    <property type="match status" value="1"/>
</dbReference>
<dbReference type="PROSITE" id="PS51208">
    <property type="entry name" value="AUTOTRANSPORTER"/>
    <property type="match status" value="1"/>
</dbReference>
<proteinExistence type="predicted"/>
<dbReference type="Gene3D" id="2.160.20.20">
    <property type="match status" value="1"/>
</dbReference>
<gene>
    <name evidence="3" type="ORF">GIV46_22240</name>
</gene>
<evidence type="ECO:0000256" key="1">
    <source>
        <dbReference type="ARBA" id="ARBA00022729"/>
    </source>
</evidence>
<dbReference type="CDD" id="cd01343">
    <property type="entry name" value="PL1_Passenger_AT"/>
    <property type="match status" value="1"/>
</dbReference>
<dbReference type="SMART" id="SM00869">
    <property type="entry name" value="Autotransporter"/>
    <property type="match status" value="1"/>
</dbReference>
<evidence type="ECO:0000313" key="4">
    <source>
        <dbReference type="Proteomes" id="UP000814126"/>
    </source>
</evidence>
<dbReference type="PRINTS" id="PR01484">
    <property type="entry name" value="PRTACTNFAMLY"/>
</dbReference>
<dbReference type="SUPFAM" id="SSF51126">
    <property type="entry name" value="Pectin lyase-like"/>
    <property type="match status" value="1"/>
</dbReference>
<dbReference type="Pfam" id="PF03797">
    <property type="entry name" value="Autotransporter"/>
    <property type="match status" value="1"/>
</dbReference>
<comment type="caution">
    <text evidence="3">The sequence shown here is derived from an EMBL/GenBank/DDBJ whole genome shotgun (WGS) entry which is preliminary data.</text>
</comment>
<evidence type="ECO:0000313" key="3">
    <source>
        <dbReference type="EMBL" id="MCF5657733.1"/>
    </source>
</evidence>
<sequence length="511" mass="53231">MVNLDNARVEAAHPTGVGMVLFNSEATVRNNTRIIGGDNGVNMRSDASLTRTNSLILDNSVVQGKTGAAILVNPAVGNSTHADIQVLNGSNLLSGNGDLLQVVNNGTANMSVDNSSLFGDVRIGAGSTGTVQLNNNASLTGQLFNVKQLDVNSNAQWVLVGNSEVGALKMGGGNVVFGAPEQYVQLNTNSLTGNGTFKMHTNFNTGDTDLLNVNGNAEGNHQLLVGASGSELATGDAIKVVHTESGGARFGLVGDTVDVGAYEYGLKQEGTDWFLDPEKRGTSTSAKAVLALANAAPVVLRGEESILRTRMGEVRFGEGKSQGLWMRGYGNKIDVAANSNGVGYSQNQAGLSLGADWAMDELWTLGVMGGYSNSNLGLSRGSSGMVNSYYAGLYGIFRDDESGVYVDLTAKVNRLNGQSQVNMSDGQRAKGKYSQDAVSASVEVGKHIKLDDDGVYLEPFAQLSVAAIGGSNYTRDTGLKAKSEGATSAIGKVGMTAGKNIQLESGDILQP</sequence>
<keyword evidence="1" id="KW-0732">Signal</keyword>
<dbReference type="NCBIfam" id="TIGR01414">
    <property type="entry name" value="autotrans_barl"/>
    <property type="match status" value="1"/>
</dbReference>
<dbReference type="SUPFAM" id="SSF103515">
    <property type="entry name" value="Autotransporter"/>
    <property type="match status" value="1"/>
</dbReference>
<dbReference type="Gene3D" id="2.40.128.130">
    <property type="entry name" value="Autotransporter beta-domain"/>
    <property type="match status" value="1"/>
</dbReference>
<evidence type="ECO:0000259" key="2">
    <source>
        <dbReference type="PROSITE" id="PS51208"/>
    </source>
</evidence>
<dbReference type="Pfam" id="PF03212">
    <property type="entry name" value="Pertactin"/>
    <property type="match status" value="1"/>
</dbReference>
<accession>A0AAP2S4Y4</accession>
<reference evidence="3" key="1">
    <citation type="submission" date="2019-11" db="EMBL/GenBank/DDBJ databases">
        <title>Epiphytic Pseudomonas syringae from cherry orchards.</title>
        <authorList>
            <person name="Hulin M.T."/>
        </authorList>
    </citation>
    <scope>NUCLEOTIDE SEQUENCE</scope>
    <source>
        <strain evidence="3">PA-2-1F</strain>
    </source>
</reference>
<name>A0AAP2S4Y4_9PSED</name>
<dbReference type="InterPro" id="IPR051551">
    <property type="entry name" value="Autotransporter_adhesion"/>
</dbReference>
<protein>
    <submittedName>
        <fullName evidence="3">Autotransporter outer membrane beta-barrel domain-containing protein</fullName>
    </submittedName>
</protein>
<dbReference type="InterPro" id="IPR006315">
    <property type="entry name" value="OM_autotransptr_brl_dom"/>
</dbReference>
<dbReference type="InterPro" id="IPR036709">
    <property type="entry name" value="Autotransporte_beta_dom_sf"/>
</dbReference>
<dbReference type="EMBL" id="WJZX01000140">
    <property type="protein sequence ID" value="MCF5657733.1"/>
    <property type="molecule type" value="Genomic_DNA"/>
</dbReference>
<dbReference type="GO" id="GO:0019867">
    <property type="term" value="C:outer membrane"/>
    <property type="evidence" value="ECO:0007669"/>
    <property type="project" value="InterPro"/>
</dbReference>
<dbReference type="InterPro" id="IPR011050">
    <property type="entry name" value="Pectin_lyase_fold/virulence"/>
</dbReference>